<keyword evidence="1" id="KW-1185">Reference proteome</keyword>
<name>A0ABM3FGF7_NEOLC</name>
<reference evidence="2" key="1">
    <citation type="submission" date="2025-08" db="UniProtKB">
        <authorList>
            <consortium name="RefSeq"/>
        </authorList>
    </citation>
    <scope>IDENTIFICATION</scope>
    <source>
        <tissue evidence="2">Thorax and Abdomen</tissue>
    </source>
</reference>
<evidence type="ECO:0000313" key="2">
    <source>
        <dbReference type="RefSeq" id="XP_046587110.1"/>
    </source>
</evidence>
<gene>
    <name evidence="2" type="primary">LOC124292848</name>
</gene>
<organism evidence="1 2">
    <name type="scientific">Neodiprion lecontei</name>
    <name type="common">Redheaded pine sawfly</name>
    <dbReference type="NCBI Taxonomy" id="441921"/>
    <lineage>
        <taxon>Eukaryota</taxon>
        <taxon>Metazoa</taxon>
        <taxon>Ecdysozoa</taxon>
        <taxon>Arthropoda</taxon>
        <taxon>Hexapoda</taxon>
        <taxon>Insecta</taxon>
        <taxon>Pterygota</taxon>
        <taxon>Neoptera</taxon>
        <taxon>Endopterygota</taxon>
        <taxon>Hymenoptera</taxon>
        <taxon>Tenthredinoidea</taxon>
        <taxon>Diprionidae</taxon>
        <taxon>Diprioninae</taxon>
        <taxon>Neodiprion</taxon>
    </lineage>
</organism>
<accession>A0ABM3FGF7</accession>
<dbReference type="RefSeq" id="XP_046587110.1">
    <property type="nucleotide sequence ID" value="XM_046731154.1"/>
</dbReference>
<proteinExistence type="predicted"/>
<dbReference type="GeneID" id="124292848"/>
<protein>
    <submittedName>
        <fullName evidence="2">Uncharacterized protein LOC124292848</fullName>
    </submittedName>
</protein>
<sequence length="103" mass="12154">MCRTSINFLLIFWSFDYKLRGVIEKRTIIHRRDLRSQQQVLSEFHPLQRNTMEHKMGNSTSGFPSVALSRQTETPDLIFKKHEGGTKKKDTVFTKRKNKLICK</sequence>
<dbReference type="Proteomes" id="UP000829291">
    <property type="component" value="Chromosome 2"/>
</dbReference>
<evidence type="ECO:0000313" key="1">
    <source>
        <dbReference type="Proteomes" id="UP000829291"/>
    </source>
</evidence>